<keyword evidence="1" id="KW-0472">Membrane</keyword>
<accession>A0A2S2CLZ1</accession>
<evidence type="ECO:0000313" key="2">
    <source>
        <dbReference type="EMBL" id="AWK85390.1"/>
    </source>
</evidence>
<sequence length="361" mass="36929">MGQSQPSGPRRRGIPIRAALAGLLAGAAGGALASLAGIPLPWLIGALLGTAALRLVRIHAAVPEIVRKAGQLVVGVAIGLYFTPEVAAQVLWNGPLLVVGSVVLIAAGGLTGLLLARYAGIDPQTGWFASLPGGVSEMAVLAQRNGGDAALVALAQSLRVICVVIVVPTVITLLYGGSSASTAAPLQMPVRVVALALMGGAGLMAALVFDRLRLPNAYLFGGLAIGMAVAVFEVEASRVPDPLVNLAQLLIGSTLGCRFHQGGRWPGRRFVAGTVATTLLLIAIGWGLAALLAPALEIDIPTGVLGAAPGGVAEMSITAKVLHFSVPLVTAWHLVRIVLVTSLGILFFRAISRLSRDRGIR</sequence>
<dbReference type="PANTHER" id="PTHR38457:SF1">
    <property type="entry name" value="REGULATOR ABRB-RELATED"/>
    <property type="match status" value="1"/>
</dbReference>
<reference evidence="3" key="1">
    <citation type="submission" date="2018-05" db="EMBL/GenBank/DDBJ databases">
        <title>Azospirillum thermophila sp. nov., a novel isolated from hot spring.</title>
        <authorList>
            <person name="Zhao Z."/>
        </authorList>
    </citation>
    <scope>NUCLEOTIDE SEQUENCE [LARGE SCALE GENOMIC DNA]</scope>
    <source>
        <strain evidence="3">CFH 70021</strain>
    </source>
</reference>
<dbReference type="AlphaFoldDB" id="A0A2S2CLZ1"/>
<feature type="transmembrane region" description="Helical" evidence="1">
    <location>
        <begin position="158"/>
        <end position="176"/>
    </location>
</feature>
<dbReference type="OrthoDB" id="7157734at2"/>
<evidence type="ECO:0008006" key="4">
    <source>
        <dbReference type="Google" id="ProtNLM"/>
    </source>
</evidence>
<gene>
    <name evidence="2" type="ORF">DEW08_03655</name>
</gene>
<evidence type="ECO:0000256" key="1">
    <source>
        <dbReference type="SAM" id="Phobius"/>
    </source>
</evidence>
<organism evidence="2 3">
    <name type="scientific">Azospirillum thermophilum</name>
    <dbReference type="NCBI Taxonomy" id="2202148"/>
    <lineage>
        <taxon>Bacteria</taxon>
        <taxon>Pseudomonadati</taxon>
        <taxon>Pseudomonadota</taxon>
        <taxon>Alphaproteobacteria</taxon>
        <taxon>Rhodospirillales</taxon>
        <taxon>Azospirillaceae</taxon>
        <taxon>Azospirillum</taxon>
    </lineage>
</organism>
<keyword evidence="1" id="KW-0812">Transmembrane</keyword>
<feature type="transmembrane region" description="Helical" evidence="1">
    <location>
        <begin position="188"/>
        <end position="209"/>
    </location>
</feature>
<dbReference type="Pfam" id="PF05145">
    <property type="entry name" value="AbrB"/>
    <property type="match status" value="1"/>
</dbReference>
<feature type="transmembrane region" description="Helical" evidence="1">
    <location>
        <begin position="271"/>
        <end position="293"/>
    </location>
</feature>
<dbReference type="GO" id="GO:0016020">
    <property type="term" value="C:membrane"/>
    <property type="evidence" value="ECO:0007669"/>
    <property type="project" value="InterPro"/>
</dbReference>
<evidence type="ECO:0000313" key="3">
    <source>
        <dbReference type="Proteomes" id="UP000245629"/>
    </source>
</evidence>
<dbReference type="PIRSF" id="PIRSF038991">
    <property type="entry name" value="Protein_AbrB"/>
    <property type="match status" value="1"/>
</dbReference>
<dbReference type="InterPro" id="IPR007820">
    <property type="entry name" value="AbrB_fam"/>
</dbReference>
<dbReference type="Proteomes" id="UP000245629">
    <property type="component" value="Chromosome 1"/>
</dbReference>
<dbReference type="EMBL" id="CP029352">
    <property type="protein sequence ID" value="AWK85390.1"/>
    <property type="molecule type" value="Genomic_DNA"/>
</dbReference>
<feature type="transmembrane region" description="Helical" evidence="1">
    <location>
        <begin position="43"/>
        <end position="60"/>
    </location>
</feature>
<proteinExistence type="predicted"/>
<feature type="transmembrane region" description="Helical" evidence="1">
    <location>
        <begin position="98"/>
        <end position="116"/>
    </location>
</feature>
<protein>
    <recommendedName>
        <fullName evidence="4">AbrB family transcriptional regulator</fullName>
    </recommendedName>
</protein>
<dbReference type="GO" id="GO:0010468">
    <property type="term" value="P:regulation of gene expression"/>
    <property type="evidence" value="ECO:0007669"/>
    <property type="project" value="InterPro"/>
</dbReference>
<keyword evidence="3" id="KW-1185">Reference proteome</keyword>
<dbReference type="NCBIfam" id="TIGR03082">
    <property type="entry name" value="Gneg_AbrB_dup"/>
    <property type="match status" value="2"/>
</dbReference>
<name>A0A2S2CLZ1_9PROT</name>
<dbReference type="InterPro" id="IPR017516">
    <property type="entry name" value="AbrB_dup"/>
</dbReference>
<feature type="transmembrane region" description="Helical" evidence="1">
    <location>
        <begin position="331"/>
        <end position="351"/>
    </location>
</feature>
<keyword evidence="1" id="KW-1133">Transmembrane helix</keyword>
<dbReference type="RefSeq" id="WP_109324562.1">
    <property type="nucleotide sequence ID" value="NZ_CP029352.1"/>
</dbReference>
<dbReference type="KEGG" id="azz:DEW08_03655"/>
<dbReference type="PANTHER" id="PTHR38457">
    <property type="entry name" value="REGULATOR ABRB-RELATED"/>
    <property type="match status" value="1"/>
</dbReference>
<feature type="transmembrane region" description="Helical" evidence="1">
    <location>
        <begin position="72"/>
        <end position="92"/>
    </location>
</feature>